<dbReference type="AlphaFoldDB" id="A0A6M2DZY4"/>
<proteinExistence type="predicted"/>
<accession>A0A6M2DZY4</accession>
<dbReference type="EMBL" id="GIIL01007494">
    <property type="protein sequence ID" value="NOV51220.1"/>
    <property type="molecule type" value="Transcribed_RNA"/>
</dbReference>
<keyword evidence="1" id="KW-0732">Signal</keyword>
<sequence length="78" mass="9248">MMITGRCPTLMTDFSALLLLLLGNINPWMDSISPRLGILSKMQSLEILQVALIKVYFLHQYKKHYIWPRRKLWNVFLK</sequence>
<feature type="signal peptide" evidence="1">
    <location>
        <begin position="1"/>
        <end position="31"/>
    </location>
</feature>
<evidence type="ECO:0000313" key="2">
    <source>
        <dbReference type="EMBL" id="NOV51220.1"/>
    </source>
</evidence>
<evidence type="ECO:0000256" key="1">
    <source>
        <dbReference type="SAM" id="SignalP"/>
    </source>
</evidence>
<organism evidence="2">
    <name type="scientific">Xenopsylla cheopis</name>
    <name type="common">Oriental rat flea</name>
    <name type="synonym">Pulex cheopis</name>
    <dbReference type="NCBI Taxonomy" id="163159"/>
    <lineage>
        <taxon>Eukaryota</taxon>
        <taxon>Metazoa</taxon>
        <taxon>Ecdysozoa</taxon>
        <taxon>Arthropoda</taxon>
        <taxon>Hexapoda</taxon>
        <taxon>Insecta</taxon>
        <taxon>Pterygota</taxon>
        <taxon>Neoptera</taxon>
        <taxon>Endopterygota</taxon>
        <taxon>Siphonaptera</taxon>
        <taxon>Pulicidae</taxon>
        <taxon>Xenopsyllinae</taxon>
        <taxon>Xenopsylla</taxon>
    </lineage>
</organism>
<protein>
    <submittedName>
        <fullName evidence="2">Putative secreted protein</fullName>
    </submittedName>
</protein>
<name>A0A6M2DZY4_XENCH</name>
<reference evidence="2" key="1">
    <citation type="submission" date="2020-03" db="EMBL/GenBank/DDBJ databases">
        <title>Transcriptomic Profiling of the Digestive Tract of the Rat Flea, Xenopsylla cheopis, Following Blood Feeding and Infection with Yersinia pestis.</title>
        <authorList>
            <person name="Bland D.M."/>
            <person name="Martens C.A."/>
            <person name="Virtaneva K."/>
            <person name="Kanakabandi K."/>
            <person name="Long D."/>
            <person name="Rosenke R."/>
            <person name="Saturday G.A."/>
            <person name="Hoyt F.H."/>
            <person name="Bruno D.P."/>
            <person name="Ribeiro J.M.C."/>
            <person name="Hinnebusch J."/>
        </authorList>
    </citation>
    <scope>NUCLEOTIDE SEQUENCE</scope>
</reference>
<feature type="chain" id="PRO_5027052850" evidence="1">
    <location>
        <begin position="32"/>
        <end position="78"/>
    </location>
</feature>